<comment type="caution">
    <text evidence="3">The sequence shown here is derived from an EMBL/GenBank/DDBJ whole genome shotgun (WGS) entry which is preliminary data.</text>
</comment>
<dbReference type="Gene3D" id="1.10.167.10">
    <property type="entry name" value="Regulator of G-protein Signalling 4, domain 2"/>
    <property type="match status" value="1"/>
</dbReference>
<protein>
    <recommendedName>
        <fullName evidence="2">RGS domain-containing protein</fullName>
    </recommendedName>
</protein>
<sequence>MIRKKANKLSWPYTPEPSPHLEPSVYPLEDVPEDFAMSGEELPRARPISMVSRKDGVMSPARPTLDEVLNNTAPQPYTLAAYTAFLSQQHCLETLEFTTEAKKYAEKYDEVSAQLAGIPLTIDTDKGYDLIQDWKRILDIYVKPGAPREINLPAEERDDLVEQSADVRPPQPEALEPAIKRMYDLMSESIFIPFCNSLKTVSYAQTYSTMSAWQHGDLEASRLTFDERAMHQRIPSRRRRSPPNTSAVSFEATRSPPHHRPTQSSSLSSAFSRQSGVRLSTHVSHSSAVSEDALTDSSNGPESPPAGEQESMVTPPTTPPTSDLHASASTSGLGNGNGQLSGLTSIPLPKSQRSESGGWKKMAKIFGGGSKKKGGSFND</sequence>
<feature type="compositionally biased region" description="Basic residues" evidence="1">
    <location>
        <begin position="370"/>
        <end position="379"/>
    </location>
</feature>
<keyword evidence="4" id="KW-1185">Reference proteome</keyword>
<reference evidence="3 4" key="1">
    <citation type="submission" date="2013-03" db="EMBL/GenBank/DDBJ databases">
        <title>The Genome Sequence of Exophiala aquamarina CBS 119918.</title>
        <authorList>
            <consortium name="The Broad Institute Genomics Platform"/>
            <person name="Cuomo C."/>
            <person name="de Hoog S."/>
            <person name="Gorbushina A."/>
            <person name="Walker B."/>
            <person name="Young S.K."/>
            <person name="Zeng Q."/>
            <person name="Gargeya S."/>
            <person name="Fitzgerald M."/>
            <person name="Haas B."/>
            <person name="Abouelleil A."/>
            <person name="Allen A.W."/>
            <person name="Alvarado L."/>
            <person name="Arachchi H.M."/>
            <person name="Berlin A.M."/>
            <person name="Chapman S.B."/>
            <person name="Gainer-Dewar J."/>
            <person name="Goldberg J."/>
            <person name="Griggs A."/>
            <person name="Gujja S."/>
            <person name="Hansen M."/>
            <person name="Howarth C."/>
            <person name="Imamovic A."/>
            <person name="Ireland A."/>
            <person name="Larimer J."/>
            <person name="McCowan C."/>
            <person name="Murphy C."/>
            <person name="Pearson M."/>
            <person name="Poon T.W."/>
            <person name="Priest M."/>
            <person name="Roberts A."/>
            <person name="Saif S."/>
            <person name="Shea T."/>
            <person name="Sisk P."/>
            <person name="Sykes S."/>
            <person name="Wortman J."/>
            <person name="Nusbaum C."/>
            <person name="Birren B."/>
        </authorList>
    </citation>
    <scope>NUCLEOTIDE SEQUENCE [LARGE SCALE GENOMIC DNA]</scope>
    <source>
        <strain evidence="3 4">CBS 119918</strain>
    </source>
</reference>
<feature type="region of interest" description="Disordered" evidence="1">
    <location>
        <begin position="1"/>
        <end position="22"/>
    </location>
</feature>
<dbReference type="CDD" id="cd07440">
    <property type="entry name" value="RGS"/>
    <property type="match status" value="1"/>
</dbReference>
<dbReference type="InterPro" id="IPR016137">
    <property type="entry name" value="RGS"/>
</dbReference>
<dbReference type="SMART" id="SM00315">
    <property type="entry name" value="RGS"/>
    <property type="match status" value="1"/>
</dbReference>
<dbReference type="VEuPathDB" id="FungiDB:A1O9_07614"/>
<dbReference type="EMBL" id="AMGV01000006">
    <property type="protein sequence ID" value="KEF56033.1"/>
    <property type="molecule type" value="Genomic_DNA"/>
</dbReference>
<dbReference type="Pfam" id="PF00615">
    <property type="entry name" value="RGS"/>
    <property type="match status" value="1"/>
</dbReference>
<dbReference type="SUPFAM" id="SSF48097">
    <property type="entry name" value="Regulator of G-protein signaling, RGS"/>
    <property type="match status" value="1"/>
</dbReference>
<name>A0A072P9R8_9EURO</name>
<dbReference type="GeneID" id="25282527"/>
<dbReference type="AlphaFoldDB" id="A0A072P9R8"/>
<evidence type="ECO:0000313" key="3">
    <source>
        <dbReference type="EMBL" id="KEF56033.1"/>
    </source>
</evidence>
<accession>A0A072P9R8</accession>
<organism evidence="3 4">
    <name type="scientific">Exophiala aquamarina CBS 119918</name>
    <dbReference type="NCBI Taxonomy" id="1182545"/>
    <lineage>
        <taxon>Eukaryota</taxon>
        <taxon>Fungi</taxon>
        <taxon>Dikarya</taxon>
        <taxon>Ascomycota</taxon>
        <taxon>Pezizomycotina</taxon>
        <taxon>Eurotiomycetes</taxon>
        <taxon>Chaetothyriomycetidae</taxon>
        <taxon>Chaetothyriales</taxon>
        <taxon>Herpotrichiellaceae</taxon>
        <taxon>Exophiala</taxon>
    </lineage>
</organism>
<evidence type="ECO:0000259" key="2">
    <source>
        <dbReference type="PROSITE" id="PS50132"/>
    </source>
</evidence>
<dbReference type="RefSeq" id="XP_013258623.1">
    <property type="nucleotide sequence ID" value="XM_013403169.1"/>
</dbReference>
<evidence type="ECO:0000313" key="4">
    <source>
        <dbReference type="Proteomes" id="UP000027920"/>
    </source>
</evidence>
<dbReference type="InterPro" id="IPR036305">
    <property type="entry name" value="RGS_sf"/>
</dbReference>
<dbReference type="OrthoDB" id="10266999at2759"/>
<dbReference type="PANTHER" id="PTHR10845">
    <property type="entry name" value="REGULATOR OF G PROTEIN SIGNALING"/>
    <property type="match status" value="1"/>
</dbReference>
<feature type="compositionally biased region" description="Low complexity" evidence="1">
    <location>
        <begin position="264"/>
        <end position="275"/>
    </location>
</feature>
<dbReference type="PANTHER" id="PTHR10845:SF267">
    <property type="entry name" value="REGULATOR OF G PROTEIN SIGNALING DOMAIN PROTEIN (AFU_ORTHOLOGUE AFUA_6G06860)"/>
    <property type="match status" value="1"/>
</dbReference>
<feature type="region of interest" description="Disordered" evidence="1">
    <location>
        <begin position="231"/>
        <end position="379"/>
    </location>
</feature>
<dbReference type="InterPro" id="IPR044926">
    <property type="entry name" value="RGS_subdomain_2"/>
</dbReference>
<feature type="compositionally biased region" description="Polar residues" evidence="1">
    <location>
        <begin position="277"/>
        <end position="301"/>
    </location>
</feature>
<feature type="domain" description="RGS" evidence="2">
    <location>
        <begin position="68"/>
        <end position="204"/>
    </location>
</feature>
<evidence type="ECO:0000256" key="1">
    <source>
        <dbReference type="SAM" id="MobiDB-lite"/>
    </source>
</evidence>
<dbReference type="Proteomes" id="UP000027920">
    <property type="component" value="Unassembled WGS sequence"/>
</dbReference>
<proteinExistence type="predicted"/>
<dbReference type="PROSITE" id="PS50132">
    <property type="entry name" value="RGS"/>
    <property type="match status" value="1"/>
</dbReference>
<dbReference type="HOGENOM" id="CLU_037891_0_1_1"/>
<gene>
    <name evidence="3" type="ORF">A1O9_07614</name>
</gene>